<gene>
    <name evidence="1" type="ordered locus">VIT_19s0015g01080</name>
</gene>
<keyword evidence="2" id="KW-1185">Reference proteome</keyword>
<sequence>MLINEVQNSGEPLLINEVRRAQILQISGLIECAKIDLLDYFIHHFLKFSNTTIF</sequence>
<dbReference type="PaxDb" id="29760-VIT_19s0015g01080.t01"/>
<dbReference type="Proteomes" id="UP000009183">
    <property type="component" value="Chromosome 19"/>
</dbReference>
<evidence type="ECO:0000313" key="2">
    <source>
        <dbReference type="Proteomes" id="UP000009183"/>
    </source>
</evidence>
<organism evidence="1 2">
    <name type="scientific">Vitis vinifera</name>
    <name type="common">Grape</name>
    <dbReference type="NCBI Taxonomy" id="29760"/>
    <lineage>
        <taxon>Eukaryota</taxon>
        <taxon>Viridiplantae</taxon>
        <taxon>Streptophyta</taxon>
        <taxon>Embryophyta</taxon>
        <taxon>Tracheophyta</taxon>
        <taxon>Spermatophyta</taxon>
        <taxon>Magnoliopsida</taxon>
        <taxon>eudicotyledons</taxon>
        <taxon>Gunneridae</taxon>
        <taxon>Pentapetalae</taxon>
        <taxon>rosids</taxon>
        <taxon>Vitales</taxon>
        <taxon>Vitaceae</taxon>
        <taxon>Viteae</taxon>
        <taxon>Vitis</taxon>
    </lineage>
</organism>
<dbReference type="HOGENOM" id="CLU_3054285_0_0_1"/>
<name>D7UAM7_VITVI</name>
<reference evidence="2" key="1">
    <citation type="journal article" date="2007" name="Nature">
        <title>The grapevine genome sequence suggests ancestral hexaploidization in major angiosperm phyla.</title>
        <authorList>
            <consortium name="The French-Italian Public Consortium for Grapevine Genome Characterization."/>
            <person name="Jaillon O."/>
            <person name="Aury J.-M."/>
            <person name="Noel B."/>
            <person name="Policriti A."/>
            <person name="Clepet C."/>
            <person name="Casagrande A."/>
            <person name="Choisne N."/>
            <person name="Aubourg S."/>
            <person name="Vitulo N."/>
            <person name="Jubin C."/>
            <person name="Vezzi A."/>
            <person name="Legeai F."/>
            <person name="Hugueney P."/>
            <person name="Dasilva C."/>
            <person name="Horner D."/>
            <person name="Mica E."/>
            <person name="Jublot D."/>
            <person name="Poulain J."/>
            <person name="Bruyere C."/>
            <person name="Billault A."/>
            <person name="Segurens B."/>
            <person name="Gouyvenoux M."/>
            <person name="Ugarte E."/>
            <person name="Cattonaro F."/>
            <person name="Anthouard V."/>
            <person name="Vico V."/>
            <person name="Del Fabbro C."/>
            <person name="Alaux M."/>
            <person name="Di Gaspero G."/>
            <person name="Dumas V."/>
            <person name="Felice N."/>
            <person name="Paillard S."/>
            <person name="Juman I."/>
            <person name="Moroldo M."/>
            <person name="Scalabrin S."/>
            <person name="Canaguier A."/>
            <person name="Le Clainche I."/>
            <person name="Malacrida G."/>
            <person name="Durand E."/>
            <person name="Pesole G."/>
            <person name="Laucou V."/>
            <person name="Chatelet P."/>
            <person name="Merdinoglu D."/>
            <person name="Delledonne M."/>
            <person name="Pezzotti M."/>
            <person name="Lecharny A."/>
            <person name="Scarpelli C."/>
            <person name="Artiguenave F."/>
            <person name="Pe M.E."/>
            <person name="Valle G."/>
            <person name="Morgante M."/>
            <person name="Caboche M."/>
            <person name="Adam-Blondon A.-F."/>
            <person name="Weissenbach J."/>
            <person name="Quetier F."/>
            <person name="Wincker P."/>
        </authorList>
    </citation>
    <scope>NUCLEOTIDE SEQUENCE [LARGE SCALE GENOMIC DNA]</scope>
    <source>
        <strain evidence="2">cv. Pinot noir / PN40024</strain>
    </source>
</reference>
<evidence type="ECO:0000313" key="1">
    <source>
        <dbReference type="EMBL" id="CBI39792.3"/>
    </source>
</evidence>
<accession>D7UAM7</accession>
<proteinExistence type="predicted"/>
<dbReference type="AlphaFoldDB" id="D7UAM7"/>
<dbReference type="InParanoid" id="D7UAM7"/>
<protein>
    <submittedName>
        <fullName evidence="1">Uncharacterized protein</fullName>
    </submittedName>
</protein>
<dbReference type="EMBL" id="FN596747">
    <property type="protein sequence ID" value="CBI39792.3"/>
    <property type="molecule type" value="Genomic_DNA"/>
</dbReference>